<reference evidence="1 2" key="1">
    <citation type="submission" date="2023-05" db="EMBL/GenBank/DDBJ databases">
        <title>B98-5 Cell Line De Novo Hybrid Assembly: An Optical Mapping Approach.</title>
        <authorList>
            <person name="Kananen K."/>
            <person name="Auerbach J.A."/>
            <person name="Kautto E."/>
            <person name="Blachly J.S."/>
        </authorList>
    </citation>
    <scope>NUCLEOTIDE SEQUENCE [LARGE SCALE GENOMIC DNA]</scope>
    <source>
        <strain evidence="1">B95-8</strain>
        <tissue evidence="1">Cell line</tissue>
    </source>
</reference>
<dbReference type="InterPro" id="IPR026983">
    <property type="entry name" value="DHC"/>
</dbReference>
<name>A0ABQ9VJ71_SAGOE</name>
<keyword evidence="2" id="KW-1185">Reference proteome</keyword>
<gene>
    <name evidence="1" type="primary">DNAH7_2</name>
    <name evidence="1" type="ORF">P7K49_013833</name>
</gene>
<dbReference type="PANTHER" id="PTHR46961:SF8">
    <property type="entry name" value="DYNEIN AXONEMAL HEAVY CHAIN 7"/>
    <property type="match status" value="1"/>
</dbReference>
<accession>A0ABQ9VJ71</accession>
<evidence type="ECO:0000313" key="1">
    <source>
        <dbReference type="EMBL" id="KAK2108668.1"/>
    </source>
</evidence>
<dbReference type="Proteomes" id="UP001266305">
    <property type="component" value="Unassembled WGS sequence"/>
</dbReference>
<dbReference type="InterPro" id="IPR027417">
    <property type="entry name" value="P-loop_NTPase"/>
</dbReference>
<organism evidence="1 2">
    <name type="scientific">Saguinus oedipus</name>
    <name type="common">Cotton-top tamarin</name>
    <name type="synonym">Oedipomidas oedipus</name>
    <dbReference type="NCBI Taxonomy" id="9490"/>
    <lineage>
        <taxon>Eukaryota</taxon>
        <taxon>Metazoa</taxon>
        <taxon>Chordata</taxon>
        <taxon>Craniata</taxon>
        <taxon>Vertebrata</taxon>
        <taxon>Euteleostomi</taxon>
        <taxon>Mammalia</taxon>
        <taxon>Eutheria</taxon>
        <taxon>Euarchontoglires</taxon>
        <taxon>Primates</taxon>
        <taxon>Haplorrhini</taxon>
        <taxon>Platyrrhini</taxon>
        <taxon>Cebidae</taxon>
        <taxon>Callitrichinae</taxon>
        <taxon>Saguinus</taxon>
    </lineage>
</organism>
<proteinExistence type="predicted"/>
<dbReference type="EMBL" id="JASSZA010000006">
    <property type="protein sequence ID" value="KAK2108668.1"/>
    <property type="molecule type" value="Genomic_DNA"/>
</dbReference>
<comment type="caution">
    <text evidence="1">The sequence shown here is derived from an EMBL/GenBank/DDBJ whole genome shotgun (WGS) entry which is preliminary data.</text>
</comment>
<sequence>MIVGEPFGGKTSAYRVLAGALNDICEKSVTMGQLYGQFDLVSHEWSDGILAVSFRAFASSPLAAGTENVLRWIQILHHFTLNSYLLKKKQGIIDALSQGVVAFFMSIHCTVPPS</sequence>
<protein>
    <submittedName>
        <fullName evidence="1">Dynein heavy chain 7, axonemal</fullName>
    </submittedName>
</protein>
<dbReference type="Gene3D" id="3.40.50.300">
    <property type="entry name" value="P-loop containing nucleotide triphosphate hydrolases"/>
    <property type="match status" value="1"/>
</dbReference>
<dbReference type="PANTHER" id="PTHR46961">
    <property type="entry name" value="DYNEIN HEAVY CHAIN 1, AXONEMAL-LIKE PROTEIN"/>
    <property type="match status" value="1"/>
</dbReference>
<evidence type="ECO:0000313" key="2">
    <source>
        <dbReference type="Proteomes" id="UP001266305"/>
    </source>
</evidence>